<evidence type="ECO:0000313" key="3">
    <source>
        <dbReference type="Proteomes" id="UP001153636"/>
    </source>
</evidence>
<dbReference type="OrthoDB" id="10059120at2759"/>
<dbReference type="GO" id="GO:0005737">
    <property type="term" value="C:cytoplasm"/>
    <property type="evidence" value="ECO:0007669"/>
    <property type="project" value="TreeGrafter"/>
</dbReference>
<name>A0A9P0G6X2_9CUCU</name>
<gene>
    <name evidence="2" type="ORF">PSYICH_LOCUS859</name>
</gene>
<sequence length="132" mass="14923">MFGNLNYLSQKFDADCHKLKTMYDEEDENLFVPEDVNKIIKSTIEINLSDAEYKPDKISAWSANISEQILASLSKLNKMFKYVVTCSILQRSGAGLHTASSCYWDNSTDGICTVRWENNSLYCIVTVYGVGI</sequence>
<dbReference type="Gene3D" id="3.30.1140.40">
    <property type="entry name" value="Tctex-1"/>
    <property type="match status" value="1"/>
</dbReference>
<dbReference type="GO" id="GO:0007018">
    <property type="term" value="P:microtubule-based movement"/>
    <property type="evidence" value="ECO:0007669"/>
    <property type="project" value="TreeGrafter"/>
</dbReference>
<evidence type="ECO:0000313" key="2">
    <source>
        <dbReference type="EMBL" id="CAH1099110.1"/>
    </source>
</evidence>
<dbReference type="CDD" id="cd21455">
    <property type="entry name" value="DLC-like_DYNLT1_DYNLT3"/>
    <property type="match status" value="1"/>
</dbReference>
<dbReference type="EMBL" id="OV651813">
    <property type="protein sequence ID" value="CAH1099110.1"/>
    <property type="molecule type" value="Genomic_DNA"/>
</dbReference>
<dbReference type="PANTHER" id="PTHR21255">
    <property type="entry name" value="T-COMPLEX-ASSOCIATED-TESTIS-EXPRESSED 1/ DYNEIN LIGHT CHAIN"/>
    <property type="match status" value="1"/>
</dbReference>
<dbReference type="Pfam" id="PF03645">
    <property type="entry name" value="Tctex-1"/>
    <property type="match status" value="1"/>
</dbReference>
<proteinExistence type="inferred from homology"/>
<evidence type="ECO:0000256" key="1">
    <source>
        <dbReference type="ARBA" id="ARBA00005361"/>
    </source>
</evidence>
<dbReference type="GO" id="GO:0005868">
    <property type="term" value="C:cytoplasmic dynein complex"/>
    <property type="evidence" value="ECO:0007669"/>
    <property type="project" value="TreeGrafter"/>
</dbReference>
<dbReference type="InterPro" id="IPR038586">
    <property type="entry name" value="Tctex-1-like_sf"/>
</dbReference>
<dbReference type="AlphaFoldDB" id="A0A9P0G6X2"/>
<keyword evidence="3" id="KW-1185">Reference proteome</keyword>
<evidence type="ECO:0008006" key="4">
    <source>
        <dbReference type="Google" id="ProtNLM"/>
    </source>
</evidence>
<dbReference type="PANTHER" id="PTHR21255:SF4">
    <property type="entry name" value="DYNEIN LIGHT CHAIN TCTEX-TYPE"/>
    <property type="match status" value="1"/>
</dbReference>
<dbReference type="GO" id="GO:0045505">
    <property type="term" value="F:dynein intermediate chain binding"/>
    <property type="evidence" value="ECO:0007669"/>
    <property type="project" value="TreeGrafter"/>
</dbReference>
<comment type="similarity">
    <text evidence="1">Belongs to the dynein light chain Tctex-type family.</text>
</comment>
<protein>
    <recommendedName>
        <fullName evidence="4">Dynein light chain</fullName>
    </recommendedName>
</protein>
<dbReference type="InterPro" id="IPR005334">
    <property type="entry name" value="Tctex-1-like"/>
</dbReference>
<organism evidence="2 3">
    <name type="scientific">Psylliodes chrysocephalus</name>
    <dbReference type="NCBI Taxonomy" id="3402493"/>
    <lineage>
        <taxon>Eukaryota</taxon>
        <taxon>Metazoa</taxon>
        <taxon>Ecdysozoa</taxon>
        <taxon>Arthropoda</taxon>
        <taxon>Hexapoda</taxon>
        <taxon>Insecta</taxon>
        <taxon>Pterygota</taxon>
        <taxon>Neoptera</taxon>
        <taxon>Endopterygota</taxon>
        <taxon>Coleoptera</taxon>
        <taxon>Polyphaga</taxon>
        <taxon>Cucujiformia</taxon>
        <taxon>Chrysomeloidea</taxon>
        <taxon>Chrysomelidae</taxon>
        <taxon>Galerucinae</taxon>
        <taxon>Alticini</taxon>
        <taxon>Psylliodes</taxon>
    </lineage>
</organism>
<reference evidence="2" key="1">
    <citation type="submission" date="2022-01" db="EMBL/GenBank/DDBJ databases">
        <authorList>
            <person name="King R."/>
        </authorList>
    </citation>
    <scope>NUCLEOTIDE SEQUENCE</scope>
</reference>
<dbReference type="Proteomes" id="UP001153636">
    <property type="component" value="Chromosome 1"/>
</dbReference>
<accession>A0A9P0G6X2</accession>